<protein>
    <submittedName>
        <fullName evidence="1">Uncharacterized protein</fullName>
    </submittedName>
</protein>
<keyword evidence="2" id="KW-1185">Reference proteome</keyword>
<reference evidence="1 2" key="1">
    <citation type="journal article" date="2014" name="PLoS ONE">
        <title>Grimontia indica AK16(T), sp. nov., Isolated from a Seawater Sample Reports the Presence of Pathogenic Genes Similar to Vibrio Genus.</title>
        <authorList>
            <person name="Singh A."/>
            <person name="Vaidya B."/>
            <person name="Khatri I."/>
            <person name="Srinivas T.N."/>
            <person name="Subramanian S."/>
            <person name="Korpole S."/>
            <person name="Pinnaka A.K."/>
        </authorList>
    </citation>
    <scope>NUCLEOTIDE SEQUENCE [LARGE SCALE GENOMIC DNA]</scope>
    <source>
        <strain evidence="1 2">AK16</strain>
    </source>
</reference>
<name>R1GZL2_9GAMM</name>
<organism evidence="1 2">
    <name type="scientific">Grimontia indica</name>
    <dbReference type="NCBI Taxonomy" id="1056512"/>
    <lineage>
        <taxon>Bacteria</taxon>
        <taxon>Pseudomonadati</taxon>
        <taxon>Pseudomonadota</taxon>
        <taxon>Gammaproteobacteria</taxon>
        <taxon>Vibrionales</taxon>
        <taxon>Vibrionaceae</taxon>
        <taxon>Grimontia</taxon>
    </lineage>
</organism>
<dbReference type="Proteomes" id="UP000011223">
    <property type="component" value="Unassembled WGS sequence"/>
</dbReference>
<accession>R1GZL2</accession>
<proteinExistence type="predicted"/>
<evidence type="ECO:0000313" key="1">
    <source>
        <dbReference type="EMBL" id="EOD81549.1"/>
    </source>
</evidence>
<comment type="caution">
    <text evidence="1">The sequence shown here is derived from an EMBL/GenBank/DDBJ whole genome shotgun (WGS) entry which is preliminary data.</text>
</comment>
<dbReference type="AlphaFoldDB" id="R1GZL2"/>
<evidence type="ECO:0000313" key="2">
    <source>
        <dbReference type="Proteomes" id="UP000011223"/>
    </source>
</evidence>
<dbReference type="EMBL" id="ANFM02000003">
    <property type="protein sequence ID" value="EOD81549.1"/>
    <property type="molecule type" value="Genomic_DNA"/>
</dbReference>
<gene>
    <name evidence="1" type="ORF">D515_02517</name>
</gene>
<sequence length="42" mass="4858">MCDDIDCVLCKLDSVIQQGQKEYPRLQPLLHNLHTAQIGQYE</sequence>